<dbReference type="PANTHER" id="PTHR12537:SF13">
    <property type="entry name" value="PUMILIO HOMOLOGY DOMAIN FAMILY MEMBER 4"/>
    <property type="match status" value="1"/>
</dbReference>
<feature type="repeat" description="Pumilio" evidence="2">
    <location>
        <begin position="499"/>
        <end position="535"/>
    </location>
</feature>
<protein>
    <submittedName>
        <fullName evidence="5">Pumilio-family RNA binding repeat containing protein, putative</fullName>
    </submittedName>
</protein>
<dbReference type="GO" id="GO:0010608">
    <property type="term" value="P:post-transcriptional regulation of gene expression"/>
    <property type="evidence" value="ECO:0007669"/>
    <property type="project" value="TreeGrafter"/>
</dbReference>
<feature type="repeat" description="Pumilio" evidence="2">
    <location>
        <begin position="464"/>
        <end position="498"/>
    </location>
</feature>
<dbReference type="KEGG" id="bbig:BBBOND_0203420"/>
<dbReference type="GeneID" id="24563726"/>
<dbReference type="EMBL" id="LK391708">
    <property type="protein sequence ID" value="CDR95185.1"/>
    <property type="molecule type" value="Genomic_DNA"/>
</dbReference>
<dbReference type="InterPro" id="IPR001313">
    <property type="entry name" value="Pumilio_RNA-bd_rpt"/>
</dbReference>
<dbReference type="OrthoDB" id="668540at2759"/>
<dbReference type="SUPFAM" id="SSF48371">
    <property type="entry name" value="ARM repeat"/>
    <property type="match status" value="1"/>
</dbReference>
<dbReference type="Pfam" id="PF22493">
    <property type="entry name" value="PUF_NOP9"/>
    <property type="match status" value="1"/>
</dbReference>
<dbReference type="PANTHER" id="PTHR12537">
    <property type="entry name" value="RNA BINDING PROTEIN PUMILIO-RELATED"/>
    <property type="match status" value="1"/>
</dbReference>
<evidence type="ECO:0000256" key="1">
    <source>
        <dbReference type="ARBA" id="ARBA00022737"/>
    </source>
</evidence>
<dbReference type="Pfam" id="PF00806">
    <property type="entry name" value="PUF"/>
    <property type="match status" value="6"/>
</dbReference>
<dbReference type="InterPro" id="IPR033133">
    <property type="entry name" value="PUM-HD"/>
</dbReference>
<dbReference type="InterPro" id="IPR016024">
    <property type="entry name" value="ARM-type_fold"/>
</dbReference>
<dbReference type="GO" id="GO:0005737">
    <property type="term" value="C:cytoplasm"/>
    <property type="evidence" value="ECO:0007669"/>
    <property type="project" value="TreeGrafter"/>
</dbReference>
<feature type="repeat" description="Pumilio" evidence="2">
    <location>
        <begin position="319"/>
        <end position="354"/>
    </location>
</feature>
<accession>A0A061DBQ7</accession>
<keyword evidence="1" id="KW-0677">Repeat</keyword>
<gene>
    <name evidence="5" type="ORF">BBBOND_0203420</name>
</gene>
<evidence type="ECO:0000259" key="4">
    <source>
        <dbReference type="PROSITE" id="PS50303"/>
    </source>
</evidence>
<dbReference type="PROSITE" id="PS50303">
    <property type="entry name" value="PUM_HD"/>
    <property type="match status" value="1"/>
</dbReference>
<dbReference type="InterPro" id="IPR033712">
    <property type="entry name" value="Pumilio_RNA-bd"/>
</dbReference>
<feature type="repeat" description="Pumilio" evidence="2">
    <location>
        <begin position="355"/>
        <end position="390"/>
    </location>
</feature>
<sequence>MANTLSSGGLKEAYFGSSQQKAESEDNAVDNGFLDLPLGRHGQTFPSSDDTVLTFDNLNGLESDLTLTHADYLGAFHTFEALTRERYEDKVTHPHDDLHVFEHYDQCDSYSTRYSEAAYDAELKNNSAMMLKFDTLTESVLKQLETPVLEPKTDVFTDVNLCRLADMDPKLLESLCNAGINIREIVSPKPANGSSGYGGCGEGNYDSGARPAQKQTSMPHLDIGSNDVERAYSQEDNTSDHKANFGLNYKLCRTARRRGKRSEDCEQPVLTRGQSEISAIKYFAANAHKAPANKCKSMLKPMHATVAPAWVKNSILGDKVSNNISAIAKDQAGCRMLQKLLESEDQALINSVLEGVCKNLFELMTDPFGNYLCQKLMSVCCENNLTKIIDSAGKSLVDVALNMHGTRALQKLIEVLRTPEHIRKVTHVLSAGVVQLVTDLNGNHVIQKCLSSLTAEDCEFIYQAVIKNCVCLATHRHGCCVMQRCIDAANERQRKQLVEVITTNVLRLVEDAYGNYVIQYTLKLKDNDINMRIVNALAPKATLFAQQKFSSNVVERCLIICPPDLRSILIERFIKAPFDVLKELILHPFGNYVIQRVLNVAQPDELGALLNRIKPHIDELKNASSGKRIAAKITRKHYNEVNAAHKEAHRTDQQKLDFSKGAKSNAHASGRNNRDIAGDLLRKVQRSTVYRGASPNNMSDNGTLFQQQSFNNMKSNLADGLSSMRISRGTNFNASEEHYQGKAVRASSMGADNGNSGMGPVSLEMLNSLFSRTLTIGSDPASLSEYFNPGFPDGTPHKT</sequence>
<keyword evidence="6" id="KW-1185">Reference proteome</keyword>
<dbReference type="Proteomes" id="UP000033188">
    <property type="component" value="Chromosome 2"/>
</dbReference>
<dbReference type="InterPro" id="IPR011989">
    <property type="entry name" value="ARM-like"/>
</dbReference>
<dbReference type="GO" id="GO:0003729">
    <property type="term" value="F:mRNA binding"/>
    <property type="evidence" value="ECO:0007669"/>
    <property type="project" value="TreeGrafter"/>
</dbReference>
<dbReference type="CDD" id="cd07920">
    <property type="entry name" value="Pumilio"/>
    <property type="match status" value="1"/>
</dbReference>
<feature type="region of interest" description="Disordered" evidence="3">
    <location>
        <begin position="645"/>
        <end position="675"/>
    </location>
</feature>
<dbReference type="Gene3D" id="1.25.10.10">
    <property type="entry name" value="Leucine-rich Repeat Variant"/>
    <property type="match status" value="1"/>
</dbReference>
<evidence type="ECO:0000256" key="2">
    <source>
        <dbReference type="PROSITE-ProRule" id="PRU00317"/>
    </source>
</evidence>
<dbReference type="AlphaFoldDB" id="A0A061DBQ7"/>
<feature type="compositionally biased region" description="Basic and acidic residues" evidence="3">
    <location>
        <begin position="645"/>
        <end position="660"/>
    </location>
</feature>
<dbReference type="PROSITE" id="PS50302">
    <property type="entry name" value="PUM"/>
    <property type="match status" value="6"/>
</dbReference>
<dbReference type="FunFam" id="1.25.10.10:FF:000237">
    <property type="entry name" value="Pumilio homolog 9"/>
    <property type="match status" value="1"/>
</dbReference>
<evidence type="ECO:0000313" key="5">
    <source>
        <dbReference type="EMBL" id="CDR95185.1"/>
    </source>
</evidence>
<dbReference type="SMART" id="SM00025">
    <property type="entry name" value="Pumilio"/>
    <property type="match status" value="8"/>
</dbReference>
<evidence type="ECO:0000313" key="6">
    <source>
        <dbReference type="Proteomes" id="UP000033188"/>
    </source>
</evidence>
<reference evidence="6" key="1">
    <citation type="submission" date="2014-06" db="EMBL/GenBank/DDBJ databases">
        <authorList>
            <person name="Aslett M."/>
            <person name="De Silva N."/>
        </authorList>
    </citation>
    <scope>NUCLEOTIDE SEQUENCE [LARGE SCALE GENOMIC DNA]</scope>
    <source>
        <strain evidence="6">Bond</strain>
    </source>
</reference>
<feature type="domain" description="PUM-HD" evidence="4">
    <location>
        <begin position="294"/>
        <end position="637"/>
    </location>
</feature>
<organism evidence="5 6">
    <name type="scientific">Babesia bigemina</name>
    <dbReference type="NCBI Taxonomy" id="5866"/>
    <lineage>
        <taxon>Eukaryota</taxon>
        <taxon>Sar</taxon>
        <taxon>Alveolata</taxon>
        <taxon>Apicomplexa</taxon>
        <taxon>Aconoidasida</taxon>
        <taxon>Piroplasmida</taxon>
        <taxon>Babesiidae</taxon>
        <taxon>Babesia</taxon>
    </lineage>
</organism>
<dbReference type="RefSeq" id="XP_012767371.1">
    <property type="nucleotide sequence ID" value="XM_012911917.1"/>
</dbReference>
<name>A0A061DBQ7_BABBI</name>
<feature type="repeat" description="Pumilio" evidence="2">
    <location>
        <begin position="427"/>
        <end position="463"/>
    </location>
</feature>
<evidence type="ECO:0000256" key="3">
    <source>
        <dbReference type="SAM" id="MobiDB-lite"/>
    </source>
</evidence>
<dbReference type="VEuPathDB" id="PiroplasmaDB:BBBOND_0203420"/>
<dbReference type="STRING" id="5866.A0A061DBQ7"/>
<proteinExistence type="predicted"/>
<feature type="repeat" description="Pumilio" evidence="2">
    <location>
        <begin position="572"/>
        <end position="611"/>
    </location>
</feature>